<dbReference type="AlphaFoldDB" id="A7AU43"/>
<evidence type="ECO:0000313" key="1">
    <source>
        <dbReference type="EMBL" id="EDO06454.1"/>
    </source>
</evidence>
<gene>
    <name evidence="1" type="ORF">BBOV_II005000</name>
</gene>
<organism evidence="1 2">
    <name type="scientific">Babesia bovis</name>
    <dbReference type="NCBI Taxonomy" id="5865"/>
    <lineage>
        <taxon>Eukaryota</taxon>
        <taxon>Sar</taxon>
        <taxon>Alveolata</taxon>
        <taxon>Apicomplexa</taxon>
        <taxon>Aconoidasida</taxon>
        <taxon>Piroplasmida</taxon>
        <taxon>Babesiidae</taxon>
        <taxon>Babesia</taxon>
    </lineage>
</organism>
<dbReference type="Proteomes" id="UP000002173">
    <property type="component" value="Chromosome 2"/>
</dbReference>
<dbReference type="EMBL" id="AAXT01000003">
    <property type="protein sequence ID" value="EDO06454.1"/>
    <property type="molecule type" value="Genomic_DNA"/>
</dbReference>
<proteinExistence type="predicted"/>
<accession>A7AU43</accession>
<dbReference type="InParanoid" id="A7AU43"/>
<dbReference type="VEuPathDB" id="PiroplasmaDB:BBOV_II005000"/>
<dbReference type="eggNOG" id="ENOG502SAVA">
    <property type="taxonomic scope" value="Eukaryota"/>
</dbReference>
<comment type="caution">
    <text evidence="1">The sequence shown here is derived from an EMBL/GenBank/DDBJ whole genome shotgun (WGS) entry which is preliminary data.</text>
</comment>
<dbReference type="OMA" id="KTHRHIC"/>
<sequence>MEPLIQQANQEFGLHIKRLDIASPSNYALLIKLDKVAHCGGLPFFYNLKTHRHICGATTYQNLVAWATGKPSGTIIPPPMKEEEIRATYRKTVSVANESTHHTGGICSNYDKVKRCMYRYLNVYFCVVIVNGREKDAGSFG</sequence>
<reference evidence="1 2" key="1">
    <citation type="journal article" date="2007" name="PLoS Pathog.">
        <title>Genome sequence of Babesia bovis and comparative analysis of apicomplexan hemoprotozoa.</title>
        <authorList>
            <person name="Brayton K.A."/>
            <person name="Lau A.O.T."/>
            <person name="Herndon D.R."/>
            <person name="Hannick L."/>
            <person name="Kappmeyer L.S."/>
            <person name="Berens S.J."/>
            <person name="Bidwell S.L."/>
            <person name="Brown W.C."/>
            <person name="Crabtree J."/>
            <person name="Fadrosh D."/>
            <person name="Feldblum T."/>
            <person name="Forberger H.A."/>
            <person name="Haas B.J."/>
            <person name="Howell J.M."/>
            <person name="Khouri H."/>
            <person name="Koo H."/>
            <person name="Mann D.J."/>
            <person name="Norimine J."/>
            <person name="Paulsen I.T."/>
            <person name="Radune D."/>
            <person name="Ren Q."/>
            <person name="Smith R.K. Jr."/>
            <person name="Suarez C.E."/>
            <person name="White O."/>
            <person name="Wortman J.R."/>
            <person name="Knowles D.P. Jr."/>
            <person name="McElwain T.F."/>
            <person name="Nene V.M."/>
        </authorList>
    </citation>
    <scope>NUCLEOTIDE SEQUENCE [LARGE SCALE GENOMIC DNA]</scope>
    <source>
        <strain evidence="1">T2Bo</strain>
    </source>
</reference>
<name>A7AU43_BABBO</name>
<protein>
    <submittedName>
        <fullName evidence="1">Uncharacterized protein</fullName>
    </submittedName>
</protein>
<keyword evidence="2" id="KW-1185">Reference proteome</keyword>
<evidence type="ECO:0000313" key="2">
    <source>
        <dbReference type="Proteomes" id="UP000002173"/>
    </source>
</evidence>